<proteinExistence type="inferred from homology"/>
<dbReference type="GO" id="GO:0005829">
    <property type="term" value="C:cytosol"/>
    <property type="evidence" value="ECO:0007669"/>
    <property type="project" value="UniProtKB-ARBA"/>
</dbReference>
<dbReference type="InterPro" id="IPR012340">
    <property type="entry name" value="NA-bd_OB-fold"/>
</dbReference>
<comment type="function">
    <text evidence="7">Involved in peptide bond synthesis. Stimulates efficient translation and peptide-bond synthesis on native or reconstituted 70S ribosomes in vitro. Probably functions indirectly by altering the affinity of the ribosome for aminoacyl-tRNA, thus increasing their reactivity as acceptors for peptidyl transferase.</text>
</comment>
<dbReference type="InterPro" id="IPR013185">
    <property type="entry name" value="Transl_elong_KOW-like"/>
</dbReference>
<keyword evidence="13" id="KW-1185">Reference proteome</keyword>
<evidence type="ECO:0000256" key="2">
    <source>
        <dbReference type="ARBA" id="ARBA00004815"/>
    </source>
</evidence>
<dbReference type="InterPro" id="IPR015365">
    <property type="entry name" value="Elong-fact-P_C"/>
</dbReference>
<dbReference type="SMART" id="SM00841">
    <property type="entry name" value="Elong-fact-P_C"/>
    <property type="match status" value="1"/>
</dbReference>
<dbReference type="OrthoDB" id="9801844at2"/>
<comment type="caution">
    <text evidence="12">The sequence shown here is derived from an EMBL/GenBank/DDBJ whole genome shotgun (WGS) entry which is preliminary data.</text>
</comment>
<dbReference type="NCBIfam" id="NF001810">
    <property type="entry name" value="PRK00529.1"/>
    <property type="match status" value="1"/>
</dbReference>
<keyword evidence="4 7" id="KW-0963">Cytoplasm</keyword>
<dbReference type="RefSeq" id="WP_117298927.1">
    <property type="nucleotide sequence ID" value="NZ_QVQT02000003.1"/>
</dbReference>
<evidence type="ECO:0000256" key="9">
    <source>
        <dbReference type="RuleBase" id="RU004389"/>
    </source>
</evidence>
<dbReference type="Gene3D" id="2.30.30.30">
    <property type="match status" value="1"/>
</dbReference>
<dbReference type="Proteomes" id="UP000264702">
    <property type="component" value="Unassembled WGS sequence"/>
</dbReference>
<dbReference type="AlphaFoldDB" id="A0A372IPC2"/>
<dbReference type="InterPro" id="IPR013852">
    <property type="entry name" value="Transl_elong_P/YeiP_CS"/>
</dbReference>
<dbReference type="InterPro" id="IPR011768">
    <property type="entry name" value="Transl_elongation_fac_P"/>
</dbReference>
<dbReference type="HAMAP" id="MF_00141">
    <property type="entry name" value="EF_P"/>
    <property type="match status" value="1"/>
</dbReference>
<organism evidence="12 13">
    <name type="scientific">Paracidobacterium acidisoli</name>
    <dbReference type="NCBI Taxonomy" id="2303751"/>
    <lineage>
        <taxon>Bacteria</taxon>
        <taxon>Pseudomonadati</taxon>
        <taxon>Acidobacteriota</taxon>
        <taxon>Terriglobia</taxon>
        <taxon>Terriglobales</taxon>
        <taxon>Acidobacteriaceae</taxon>
        <taxon>Paracidobacterium</taxon>
    </lineage>
</organism>
<keyword evidence="5 7" id="KW-0251">Elongation factor</keyword>
<reference evidence="12 13" key="1">
    <citation type="submission" date="2018-08" db="EMBL/GenBank/DDBJ databases">
        <title>Acidipila sp. 4G-K13, an acidobacterium isolated from forest soil.</title>
        <authorList>
            <person name="Gao Z.-H."/>
            <person name="Qiu L.-H."/>
        </authorList>
    </citation>
    <scope>NUCLEOTIDE SEQUENCE [LARGE SCALE GENOMIC DNA]</scope>
    <source>
        <strain evidence="12 13">4G-K13</strain>
    </source>
</reference>
<dbReference type="EMBL" id="QVQT01000003">
    <property type="protein sequence ID" value="RFU16756.1"/>
    <property type="molecule type" value="Genomic_DNA"/>
</dbReference>
<dbReference type="InterPro" id="IPR020599">
    <property type="entry name" value="Transl_elong_fac_P/YeiP"/>
</dbReference>
<dbReference type="PANTHER" id="PTHR30053">
    <property type="entry name" value="ELONGATION FACTOR P"/>
    <property type="match status" value="1"/>
</dbReference>
<comment type="pathway">
    <text evidence="2 7">Protein biosynthesis; polypeptide chain elongation.</text>
</comment>
<dbReference type="SMART" id="SM01185">
    <property type="entry name" value="EFP"/>
    <property type="match status" value="1"/>
</dbReference>
<keyword evidence="6 7" id="KW-0648">Protein biosynthesis</keyword>
<name>A0A372IPC2_9BACT</name>
<dbReference type="FunFam" id="2.40.50.140:FF:000009">
    <property type="entry name" value="Elongation factor P"/>
    <property type="match status" value="1"/>
</dbReference>
<gene>
    <name evidence="7 12" type="primary">efp</name>
    <name evidence="12" type="ORF">D0Y96_08375</name>
</gene>
<dbReference type="Gene3D" id="2.40.50.140">
    <property type="entry name" value="Nucleic acid-binding proteins"/>
    <property type="match status" value="2"/>
</dbReference>
<evidence type="ECO:0000259" key="11">
    <source>
        <dbReference type="SMART" id="SM01185"/>
    </source>
</evidence>
<evidence type="ECO:0000256" key="4">
    <source>
        <dbReference type="ARBA" id="ARBA00022490"/>
    </source>
</evidence>
<dbReference type="UniPathway" id="UPA00345"/>
<dbReference type="PANTHER" id="PTHR30053:SF14">
    <property type="entry name" value="TRANSLATION ELONGATION FACTOR KOW-LIKE DOMAIN-CONTAINING PROTEIN"/>
    <property type="match status" value="1"/>
</dbReference>
<dbReference type="PIRSF" id="PIRSF005901">
    <property type="entry name" value="EF-P"/>
    <property type="match status" value="1"/>
</dbReference>
<dbReference type="SUPFAM" id="SSF50104">
    <property type="entry name" value="Translation proteins SH3-like domain"/>
    <property type="match status" value="1"/>
</dbReference>
<dbReference type="GO" id="GO:0043043">
    <property type="term" value="P:peptide biosynthetic process"/>
    <property type="evidence" value="ECO:0007669"/>
    <property type="project" value="InterPro"/>
</dbReference>
<evidence type="ECO:0000256" key="7">
    <source>
        <dbReference type="HAMAP-Rule" id="MF_00141"/>
    </source>
</evidence>
<dbReference type="Pfam" id="PF09285">
    <property type="entry name" value="Elong-fact-P_C"/>
    <property type="match status" value="1"/>
</dbReference>
<feature type="domain" description="Translation elongation factor P/YeiP central" evidence="11">
    <location>
        <begin position="68"/>
        <end position="122"/>
    </location>
</feature>
<evidence type="ECO:0000256" key="8">
    <source>
        <dbReference type="NCBIfam" id="TIGR00038"/>
    </source>
</evidence>
<dbReference type="InterPro" id="IPR014722">
    <property type="entry name" value="Rib_uL2_dom2"/>
</dbReference>
<dbReference type="FunFam" id="2.40.50.140:FF:000004">
    <property type="entry name" value="Elongation factor P"/>
    <property type="match status" value="1"/>
</dbReference>
<accession>A0A372IPC2</accession>
<evidence type="ECO:0000256" key="1">
    <source>
        <dbReference type="ARBA" id="ARBA00004496"/>
    </source>
</evidence>
<evidence type="ECO:0000313" key="12">
    <source>
        <dbReference type="EMBL" id="RFU16756.1"/>
    </source>
</evidence>
<feature type="domain" description="Elongation factor P C-terminal" evidence="10">
    <location>
        <begin position="130"/>
        <end position="185"/>
    </location>
</feature>
<evidence type="ECO:0000256" key="3">
    <source>
        <dbReference type="ARBA" id="ARBA00009479"/>
    </source>
</evidence>
<sequence length="186" mass="20933">MAIPATQMRPGMIIRHNNELHAVFSVEHRTPGNLRAFIQAKLRNLRTGSMFEHRFRSPDPIERVIVDEISMEFLYNDGDDYYFMNTENYEQTHLKRDTLGDAVEYLTANLQITVSFFDGVAVGIELPQTVELTVVETEPGLKSATASSVTKPAKMETGLVVQVPPFINEGERIRVDTAEGAYLSRA</sequence>
<evidence type="ECO:0000259" key="10">
    <source>
        <dbReference type="SMART" id="SM00841"/>
    </source>
</evidence>
<dbReference type="Pfam" id="PF08207">
    <property type="entry name" value="EFP_N"/>
    <property type="match status" value="1"/>
</dbReference>
<evidence type="ECO:0000313" key="13">
    <source>
        <dbReference type="Proteomes" id="UP000264702"/>
    </source>
</evidence>
<dbReference type="InterPro" id="IPR001059">
    <property type="entry name" value="Transl_elong_P/YeiP_cen"/>
</dbReference>
<dbReference type="Pfam" id="PF01132">
    <property type="entry name" value="EFP"/>
    <property type="match status" value="1"/>
</dbReference>
<dbReference type="NCBIfam" id="TIGR00038">
    <property type="entry name" value="efp"/>
    <property type="match status" value="1"/>
</dbReference>
<evidence type="ECO:0000256" key="6">
    <source>
        <dbReference type="ARBA" id="ARBA00022917"/>
    </source>
</evidence>
<dbReference type="CDD" id="cd04470">
    <property type="entry name" value="S1_EF-P_repeat_1"/>
    <property type="match status" value="1"/>
</dbReference>
<dbReference type="SUPFAM" id="SSF50249">
    <property type="entry name" value="Nucleic acid-binding proteins"/>
    <property type="match status" value="2"/>
</dbReference>
<dbReference type="PROSITE" id="PS01275">
    <property type="entry name" value="EFP"/>
    <property type="match status" value="1"/>
</dbReference>
<dbReference type="CDD" id="cd05794">
    <property type="entry name" value="S1_EF-P_repeat_2"/>
    <property type="match status" value="1"/>
</dbReference>
<evidence type="ECO:0000256" key="5">
    <source>
        <dbReference type="ARBA" id="ARBA00022768"/>
    </source>
</evidence>
<dbReference type="InterPro" id="IPR008991">
    <property type="entry name" value="Translation_prot_SH3-like_sf"/>
</dbReference>
<protein>
    <recommendedName>
        <fullName evidence="7 8">Elongation factor P</fullName>
        <shortName evidence="7">EF-P</shortName>
    </recommendedName>
</protein>
<comment type="similarity">
    <text evidence="3 7 9">Belongs to the elongation factor P family.</text>
</comment>
<comment type="subcellular location">
    <subcellularLocation>
        <location evidence="1 7">Cytoplasm</location>
    </subcellularLocation>
</comment>
<dbReference type="GO" id="GO:0003746">
    <property type="term" value="F:translation elongation factor activity"/>
    <property type="evidence" value="ECO:0007669"/>
    <property type="project" value="UniProtKB-UniRule"/>
</dbReference>